<evidence type="ECO:0000313" key="3">
    <source>
        <dbReference type="Proteomes" id="UP000054928"/>
    </source>
</evidence>
<proteinExistence type="predicted"/>
<dbReference type="Proteomes" id="UP000054928">
    <property type="component" value="Unassembled WGS sequence"/>
</dbReference>
<feature type="compositionally biased region" description="Basic and acidic residues" evidence="1">
    <location>
        <begin position="1"/>
        <end position="24"/>
    </location>
</feature>
<sequence length="58" mass="6555">MLDLRVSDHTAMPEKSYTKTEIDVPRGGQSLNQYSEVGEAMESPNGFRLVVQIRVRDC</sequence>
<name>A0A0P1AIG1_PLAHL</name>
<feature type="region of interest" description="Disordered" evidence="1">
    <location>
        <begin position="1"/>
        <end position="28"/>
    </location>
</feature>
<dbReference type="EMBL" id="CCYD01000523">
    <property type="protein sequence ID" value="CEG40814.1"/>
    <property type="molecule type" value="Genomic_DNA"/>
</dbReference>
<organism evidence="2 3">
    <name type="scientific">Plasmopara halstedii</name>
    <name type="common">Downy mildew of sunflower</name>
    <dbReference type="NCBI Taxonomy" id="4781"/>
    <lineage>
        <taxon>Eukaryota</taxon>
        <taxon>Sar</taxon>
        <taxon>Stramenopiles</taxon>
        <taxon>Oomycota</taxon>
        <taxon>Peronosporomycetes</taxon>
        <taxon>Peronosporales</taxon>
        <taxon>Peronosporaceae</taxon>
        <taxon>Plasmopara</taxon>
    </lineage>
</organism>
<dbReference type="GeneID" id="36406050"/>
<dbReference type="RefSeq" id="XP_024577183.1">
    <property type="nucleotide sequence ID" value="XM_024726513.1"/>
</dbReference>
<protein>
    <submittedName>
        <fullName evidence="2">Uncharacterized protein</fullName>
    </submittedName>
</protein>
<evidence type="ECO:0000256" key="1">
    <source>
        <dbReference type="SAM" id="MobiDB-lite"/>
    </source>
</evidence>
<keyword evidence="3" id="KW-1185">Reference proteome</keyword>
<accession>A0A0P1AIG1</accession>
<reference evidence="3" key="1">
    <citation type="submission" date="2014-09" db="EMBL/GenBank/DDBJ databases">
        <authorList>
            <person name="Sharma Rahul"/>
            <person name="Thines Marco"/>
        </authorList>
    </citation>
    <scope>NUCLEOTIDE SEQUENCE [LARGE SCALE GENOMIC DNA]</scope>
</reference>
<dbReference type="AlphaFoldDB" id="A0A0P1AIG1"/>
<evidence type="ECO:0000313" key="2">
    <source>
        <dbReference type="EMBL" id="CEG40814.1"/>
    </source>
</evidence>